<dbReference type="SUPFAM" id="SSF64496">
    <property type="entry name" value="DNA-binding domain of intron-encoded endonucleases"/>
    <property type="match status" value="1"/>
</dbReference>
<protein>
    <recommendedName>
        <fullName evidence="4">GIY-YIG domain-containing protein</fullName>
    </recommendedName>
</protein>
<dbReference type="InterPro" id="IPR035901">
    <property type="entry name" value="GIY-YIG_endonuc_sf"/>
</dbReference>
<dbReference type="Gene3D" id="3.40.1440.10">
    <property type="entry name" value="GIY-YIG endonuclease"/>
    <property type="match status" value="1"/>
</dbReference>
<reference evidence="1" key="1">
    <citation type="submission" date="2020-05" db="EMBL/GenBank/DDBJ databases">
        <authorList>
            <person name="Chiriac C."/>
            <person name="Salcher M."/>
            <person name="Ghai R."/>
            <person name="Kavagutti S V."/>
        </authorList>
    </citation>
    <scope>NUCLEOTIDE SEQUENCE</scope>
</reference>
<dbReference type="EMBL" id="LR797504">
    <property type="protein sequence ID" value="CAB4221609.1"/>
    <property type="molecule type" value="Genomic_DNA"/>
</dbReference>
<proteinExistence type="predicted"/>
<evidence type="ECO:0008006" key="4">
    <source>
        <dbReference type="Google" id="ProtNLM"/>
    </source>
</evidence>
<evidence type="ECO:0000313" key="3">
    <source>
        <dbReference type="EMBL" id="CAB4221609.1"/>
    </source>
</evidence>
<evidence type="ECO:0000313" key="1">
    <source>
        <dbReference type="EMBL" id="CAB4195323.1"/>
    </source>
</evidence>
<name>A0A6J5RDP1_9CAUD</name>
<dbReference type="EMBL" id="LR797360">
    <property type="protein sequence ID" value="CAB4205552.1"/>
    <property type="molecule type" value="Genomic_DNA"/>
</dbReference>
<dbReference type="EMBL" id="LR797247">
    <property type="protein sequence ID" value="CAB4195323.1"/>
    <property type="molecule type" value="Genomic_DNA"/>
</dbReference>
<dbReference type="SUPFAM" id="SSF82771">
    <property type="entry name" value="GIY-YIG endonuclease"/>
    <property type="match status" value="1"/>
</dbReference>
<gene>
    <name evidence="1" type="ORF">UFOVP1286_13</name>
    <name evidence="2" type="ORF">UFOVP1407_43</name>
    <name evidence="3" type="ORF">UFOVP1640_10</name>
</gene>
<sequence>MSHSVYWIRHPDHTDMFSQGYIGVSNNFNGRLKAHKRRAGERSLHFQNAIKKYGWDNLIKTQLVIGTADYCYLLENKLRSTQDIGWNIQPGGDRNASIKGKKRSKETCKKISVAKLGVKYNGNHALQIDSSRVKGANNPRALKVEFQGLIYGAISELAVFLNIKTSTIRRRIKCNSKKWGYKLLDK</sequence>
<organism evidence="1">
    <name type="scientific">uncultured Caudovirales phage</name>
    <dbReference type="NCBI Taxonomy" id="2100421"/>
    <lineage>
        <taxon>Viruses</taxon>
        <taxon>Duplodnaviria</taxon>
        <taxon>Heunggongvirae</taxon>
        <taxon>Uroviricota</taxon>
        <taxon>Caudoviricetes</taxon>
        <taxon>Peduoviridae</taxon>
        <taxon>Maltschvirus</taxon>
        <taxon>Maltschvirus maltsch</taxon>
    </lineage>
</organism>
<evidence type="ECO:0000313" key="2">
    <source>
        <dbReference type="EMBL" id="CAB4205552.1"/>
    </source>
</evidence>
<accession>A0A6J5RDP1</accession>